<dbReference type="InterPro" id="IPR036259">
    <property type="entry name" value="MFS_trans_sf"/>
</dbReference>
<gene>
    <name evidence="2" type="ORF">ANACAC_01449</name>
</gene>
<keyword evidence="1" id="KW-0812">Transmembrane</keyword>
<proteinExistence type="predicted"/>
<evidence type="ECO:0008006" key="4">
    <source>
        <dbReference type="Google" id="ProtNLM"/>
    </source>
</evidence>
<organism evidence="2 3">
    <name type="scientific">Anaerostipes caccae (strain DSM 14662 / CCUG 47493 / JCM 13470 / NCIMB 13811 / L1-92)</name>
    <dbReference type="NCBI Taxonomy" id="411490"/>
    <lineage>
        <taxon>Bacteria</taxon>
        <taxon>Bacillati</taxon>
        <taxon>Bacillota</taxon>
        <taxon>Clostridia</taxon>
        <taxon>Lachnospirales</taxon>
        <taxon>Lachnospiraceae</taxon>
        <taxon>Anaerostipes</taxon>
    </lineage>
</organism>
<dbReference type="InterPro" id="IPR010380">
    <property type="entry name" value="DUF975"/>
</dbReference>
<keyword evidence="1" id="KW-0472">Membrane</keyword>
<comment type="caution">
    <text evidence="2">The sequence shown here is derived from an EMBL/GenBank/DDBJ whole genome shotgun (WGS) entry which is preliminary data.</text>
</comment>
<dbReference type="eggNOG" id="COG4905">
    <property type="taxonomic scope" value="Bacteria"/>
</dbReference>
<dbReference type="SUPFAM" id="SSF103473">
    <property type="entry name" value="MFS general substrate transporter"/>
    <property type="match status" value="1"/>
</dbReference>
<feature type="transmembrane region" description="Helical" evidence="1">
    <location>
        <begin position="210"/>
        <end position="228"/>
    </location>
</feature>
<dbReference type="EMBL" id="ABAX03000012">
    <property type="protein sequence ID" value="EDR97826.1"/>
    <property type="molecule type" value="Genomic_DNA"/>
</dbReference>
<feature type="transmembrane region" description="Helical" evidence="1">
    <location>
        <begin position="313"/>
        <end position="331"/>
    </location>
</feature>
<accession>B0MD06</accession>
<evidence type="ECO:0000256" key="1">
    <source>
        <dbReference type="SAM" id="Phobius"/>
    </source>
</evidence>
<keyword evidence="3" id="KW-1185">Reference proteome</keyword>
<feature type="transmembrane region" description="Helical" evidence="1">
    <location>
        <begin position="235"/>
        <end position="255"/>
    </location>
</feature>
<dbReference type="STRING" id="411490.ANACAC_01449"/>
<dbReference type="InterPro" id="IPR010540">
    <property type="entry name" value="CmpB_TMEM229"/>
</dbReference>
<reference evidence="2" key="1">
    <citation type="submission" date="2007-11" db="EMBL/GenBank/DDBJ databases">
        <authorList>
            <person name="Fulton L."/>
            <person name="Clifton S."/>
            <person name="Fulton B."/>
            <person name="Xu J."/>
            <person name="Minx P."/>
            <person name="Pepin K.H."/>
            <person name="Johnson M."/>
            <person name="Thiruvilangam P."/>
            <person name="Bhonagiri V."/>
            <person name="Nash W.E."/>
            <person name="Mardis E.R."/>
            <person name="Wilson R.K."/>
        </authorList>
    </citation>
    <scope>NUCLEOTIDE SEQUENCE [LARGE SCALE GENOMIC DNA]</scope>
    <source>
        <strain evidence="2">DSM 14662</strain>
    </source>
</reference>
<dbReference type="Proteomes" id="UP000004935">
    <property type="component" value="Unassembled WGS sequence"/>
</dbReference>
<dbReference type="HOGENOM" id="CLU_673809_0_0_9"/>
<reference evidence="2" key="2">
    <citation type="submission" date="2013-11" db="EMBL/GenBank/DDBJ databases">
        <title>Draft genome sequence of Anaerostipes caccae (DSM 14662).</title>
        <authorList>
            <person name="Sudarsanam P."/>
            <person name="Ley R."/>
            <person name="Guruge J."/>
            <person name="Turnbaugh P.J."/>
            <person name="Mahowald M."/>
            <person name="Liep D."/>
            <person name="Gordon J."/>
        </authorList>
    </citation>
    <scope>NUCLEOTIDE SEQUENCE</scope>
    <source>
        <strain evidence="2">DSM 14662</strain>
    </source>
</reference>
<feature type="transmembrane region" description="Helical" evidence="1">
    <location>
        <begin position="275"/>
        <end position="301"/>
    </location>
</feature>
<feature type="transmembrane region" description="Helical" evidence="1">
    <location>
        <begin position="171"/>
        <end position="190"/>
    </location>
</feature>
<evidence type="ECO:0000313" key="3">
    <source>
        <dbReference type="Proteomes" id="UP000004935"/>
    </source>
</evidence>
<dbReference type="AlphaFoldDB" id="B0MD06"/>
<name>B0MD06_ANACD</name>
<keyword evidence="1" id="KW-1133">Transmembrane helix</keyword>
<dbReference type="Pfam" id="PF06161">
    <property type="entry name" value="DUF975"/>
    <property type="match status" value="1"/>
</dbReference>
<sequence>MMRGHKWQCFVFELSFFGWNILELMTLGISAVLYSSPYKTAVFCEYYTQLRKEAKDRQIKHADLLNDRYLFETAGEREIEQAYGDVIPVLKQTRNFKDSRTGIGRFLSDYFGVILVNSNAYQQYEQYQSEQIRLQDLAGAVQKISYPGRLSNFPEHTKRRKIQTLHYMRNYTIWSLIMIYFILSFIGWVWEVSLHLISDGTFVNRGVLHGPWLPIYGVGSILILTLLHKMRSRPVAEFFSAVVLCGCVEYFTSVFLETVHHGQKWWDYSGYFLNIQGRVCAEGLLVFGLGGIAIVYFLAPIIDNQIQKLKPKLLVILCILLLGTFLTDQIYSSKHPNAGKGITDYSRTEDHIQAN</sequence>
<evidence type="ECO:0000313" key="2">
    <source>
        <dbReference type="EMBL" id="EDR97826.1"/>
    </source>
</evidence>
<protein>
    <recommendedName>
        <fullName evidence="4">ABC transporter permease</fullName>
    </recommendedName>
</protein>
<dbReference type="Pfam" id="PF06541">
    <property type="entry name" value="ABC_trans_CmpB"/>
    <property type="match status" value="1"/>
</dbReference>